<dbReference type="PROSITE" id="PS52016">
    <property type="entry name" value="TONB_DEPENDENT_REC_3"/>
    <property type="match status" value="1"/>
</dbReference>
<evidence type="ECO:0000256" key="9">
    <source>
        <dbReference type="RuleBase" id="RU003357"/>
    </source>
</evidence>
<evidence type="ECO:0000259" key="13">
    <source>
        <dbReference type="Pfam" id="PF07715"/>
    </source>
</evidence>
<dbReference type="InterPro" id="IPR037066">
    <property type="entry name" value="Plug_dom_sf"/>
</dbReference>
<feature type="region of interest" description="Disordered" evidence="10">
    <location>
        <begin position="309"/>
        <end position="329"/>
    </location>
</feature>
<dbReference type="SUPFAM" id="SSF56935">
    <property type="entry name" value="Porins"/>
    <property type="match status" value="1"/>
</dbReference>
<feature type="chain" id="PRO_5037976736" evidence="11">
    <location>
        <begin position="27"/>
        <end position="465"/>
    </location>
</feature>
<dbReference type="Pfam" id="PF07715">
    <property type="entry name" value="Plug"/>
    <property type="match status" value="1"/>
</dbReference>
<keyword evidence="14" id="KW-0675">Receptor</keyword>
<dbReference type="GO" id="GO:0015344">
    <property type="term" value="F:siderophore uptake transmembrane transporter activity"/>
    <property type="evidence" value="ECO:0007669"/>
    <property type="project" value="TreeGrafter"/>
</dbReference>
<name>A0A972VUR9_9GAMM</name>
<keyword evidence="3 8" id="KW-1134">Transmembrane beta strand</keyword>
<keyword evidence="2 8" id="KW-0813">Transport</keyword>
<feature type="domain" description="TonB-dependent receptor-like beta-barrel" evidence="12">
    <location>
        <begin position="189"/>
        <end position="465"/>
    </location>
</feature>
<dbReference type="Pfam" id="PF00593">
    <property type="entry name" value="TonB_dep_Rec_b-barrel"/>
    <property type="match status" value="1"/>
</dbReference>
<feature type="compositionally biased region" description="Polar residues" evidence="10">
    <location>
        <begin position="309"/>
        <end position="325"/>
    </location>
</feature>
<accession>A0A972VUR9</accession>
<comment type="caution">
    <text evidence="14">The sequence shown here is derived from an EMBL/GenBank/DDBJ whole genome shotgun (WGS) entry which is preliminary data.</text>
</comment>
<keyword evidence="5 9" id="KW-0798">TonB box</keyword>
<keyword evidence="4 8" id="KW-0812">Transmembrane</keyword>
<evidence type="ECO:0000256" key="3">
    <source>
        <dbReference type="ARBA" id="ARBA00022452"/>
    </source>
</evidence>
<comment type="similarity">
    <text evidence="8 9">Belongs to the TonB-dependent receptor family.</text>
</comment>
<evidence type="ECO:0000313" key="15">
    <source>
        <dbReference type="Proteomes" id="UP000754644"/>
    </source>
</evidence>
<evidence type="ECO:0000256" key="8">
    <source>
        <dbReference type="PROSITE-ProRule" id="PRU01360"/>
    </source>
</evidence>
<reference evidence="14" key="1">
    <citation type="submission" date="2020-05" db="EMBL/GenBank/DDBJ databases">
        <title>Sulfur intermediates as new biogeochemical hubs in an aquatic model microbial ecosystem.</title>
        <authorList>
            <person name="Vigneron A."/>
        </authorList>
    </citation>
    <scope>NUCLEOTIDE SEQUENCE</scope>
    <source>
        <strain evidence="14">Bin.250</strain>
    </source>
</reference>
<dbReference type="EMBL" id="JABMOJ010000167">
    <property type="protein sequence ID" value="NQV64625.1"/>
    <property type="molecule type" value="Genomic_DNA"/>
</dbReference>
<dbReference type="PANTHER" id="PTHR30069:SF50">
    <property type="entry name" value="TONB-DEPENDENT RECEPTOR HI_1217-RELATED"/>
    <property type="match status" value="1"/>
</dbReference>
<dbReference type="GO" id="GO:0044718">
    <property type="term" value="P:siderophore transmembrane transport"/>
    <property type="evidence" value="ECO:0007669"/>
    <property type="project" value="TreeGrafter"/>
</dbReference>
<feature type="signal peptide" evidence="11">
    <location>
        <begin position="1"/>
        <end position="26"/>
    </location>
</feature>
<evidence type="ECO:0000256" key="1">
    <source>
        <dbReference type="ARBA" id="ARBA00004571"/>
    </source>
</evidence>
<feature type="non-terminal residue" evidence="14">
    <location>
        <position position="465"/>
    </location>
</feature>
<dbReference type="Gene3D" id="2.40.170.20">
    <property type="entry name" value="TonB-dependent receptor, beta-barrel domain"/>
    <property type="match status" value="1"/>
</dbReference>
<evidence type="ECO:0000256" key="2">
    <source>
        <dbReference type="ARBA" id="ARBA00022448"/>
    </source>
</evidence>
<dbReference type="InterPro" id="IPR036942">
    <property type="entry name" value="Beta-barrel_TonB_sf"/>
</dbReference>
<keyword evidence="11" id="KW-0732">Signal</keyword>
<feature type="domain" description="TonB-dependent receptor plug" evidence="13">
    <location>
        <begin position="59"/>
        <end position="165"/>
    </location>
</feature>
<dbReference type="InterPro" id="IPR000531">
    <property type="entry name" value="Beta-barrel_TonB"/>
</dbReference>
<sequence length="465" mass="50922">MTIRIYSKVIYRLTLLLTVACNTAFGATNPSQTASSQTASSQTMTTITVTASRTPISIDETASAISILSKQEIQQRNANSIADLLREIPGFAVSQQGSRGAVTQIRVRGAEANQVLVLIDGIEANDVSQGSEFNFAHLNTDQIERIEIVRGPQSALWGSDALAGVINIITIPRVDSGTHHRLSLDSAIGAFNSQTIGANYLFSEPQYQFSLGINDYRTDGTNISRQGNEDDGYENTTIAMNGKYLTDNDLQLGFSYRQTNSSSAFDDIDYAVTGLPVDADFRTDAKQTYSMASAAFSLLDGRLKQSLSLSRSDSDNTNLTGQISPDISRGTRDRVMSQTDLFLGPHTLTFIAEHETEDYAQRGTASFFGDPNKDLTTRNRALAAEYRLNGDDLELSLSARHENNSEFQNALSWRTTAAWHANDTTTLFASVGDATKNPTFTERFGFFDAFRGNPALKPEQARSWE</sequence>
<gene>
    <name evidence="14" type="ORF">HQ497_04595</name>
</gene>
<dbReference type="GO" id="GO:0009279">
    <property type="term" value="C:cell outer membrane"/>
    <property type="evidence" value="ECO:0007669"/>
    <property type="project" value="UniProtKB-SubCell"/>
</dbReference>
<evidence type="ECO:0000259" key="12">
    <source>
        <dbReference type="Pfam" id="PF00593"/>
    </source>
</evidence>
<evidence type="ECO:0000256" key="7">
    <source>
        <dbReference type="ARBA" id="ARBA00023237"/>
    </source>
</evidence>
<evidence type="ECO:0000256" key="10">
    <source>
        <dbReference type="SAM" id="MobiDB-lite"/>
    </source>
</evidence>
<evidence type="ECO:0000313" key="14">
    <source>
        <dbReference type="EMBL" id="NQV64625.1"/>
    </source>
</evidence>
<dbReference type="AlphaFoldDB" id="A0A972VUR9"/>
<proteinExistence type="inferred from homology"/>
<dbReference type="Proteomes" id="UP000754644">
    <property type="component" value="Unassembled WGS sequence"/>
</dbReference>
<dbReference type="Gene3D" id="2.170.130.10">
    <property type="entry name" value="TonB-dependent receptor, plug domain"/>
    <property type="match status" value="1"/>
</dbReference>
<dbReference type="PANTHER" id="PTHR30069">
    <property type="entry name" value="TONB-DEPENDENT OUTER MEMBRANE RECEPTOR"/>
    <property type="match status" value="1"/>
</dbReference>
<evidence type="ECO:0000256" key="6">
    <source>
        <dbReference type="ARBA" id="ARBA00023136"/>
    </source>
</evidence>
<evidence type="ECO:0000256" key="5">
    <source>
        <dbReference type="ARBA" id="ARBA00023077"/>
    </source>
</evidence>
<organism evidence="14 15">
    <name type="scientific">SAR86 cluster bacterium</name>
    <dbReference type="NCBI Taxonomy" id="2030880"/>
    <lineage>
        <taxon>Bacteria</taxon>
        <taxon>Pseudomonadati</taxon>
        <taxon>Pseudomonadota</taxon>
        <taxon>Gammaproteobacteria</taxon>
        <taxon>SAR86 cluster</taxon>
    </lineage>
</organism>
<evidence type="ECO:0000256" key="11">
    <source>
        <dbReference type="SAM" id="SignalP"/>
    </source>
</evidence>
<dbReference type="InterPro" id="IPR039426">
    <property type="entry name" value="TonB-dep_rcpt-like"/>
</dbReference>
<keyword evidence="7 8" id="KW-0998">Cell outer membrane</keyword>
<protein>
    <submittedName>
        <fullName evidence="14">TonB-dependent receptor</fullName>
    </submittedName>
</protein>
<evidence type="ECO:0000256" key="4">
    <source>
        <dbReference type="ARBA" id="ARBA00022692"/>
    </source>
</evidence>
<dbReference type="InterPro" id="IPR012910">
    <property type="entry name" value="Plug_dom"/>
</dbReference>
<comment type="subcellular location">
    <subcellularLocation>
        <location evidence="1 8">Cell outer membrane</location>
        <topology evidence="1 8">Multi-pass membrane protein</topology>
    </subcellularLocation>
</comment>
<keyword evidence="6 8" id="KW-0472">Membrane</keyword>